<dbReference type="EMBL" id="LSDC01000123">
    <property type="protein sequence ID" value="KXB57582.1"/>
    <property type="molecule type" value="Genomic_DNA"/>
</dbReference>
<sequence>MYNFIRKLLALYYKTFYKVTIVNKEKIENAKGVVISGNHLSNHDPLLFPAFFDKKIRFIAKEELFKIVFVKQALEATGAIPIKRGTFDRTAINNSIKLLREGEVVGIFPEGTRSHSKELNLGESHNGASFIATRAKTKIIPFAIIPSKNFRIFSSIKIVVGDEIDAASLKEEGKSHDEITTILMEKISELIAKEK</sequence>
<evidence type="ECO:0000256" key="3">
    <source>
        <dbReference type="ARBA" id="ARBA00023315"/>
    </source>
</evidence>
<dbReference type="NCBIfam" id="TIGR00530">
    <property type="entry name" value="AGP_acyltrn"/>
    <property type="match status" value="1"/>
</dbReference>
<feature type="domain" description="Phospholipid/glycerol acyltransferase" evidence="5">
    <location>
        <begin position="33"/>
        <end position="147"/>
    </location>
</feature>
<reference evidence="7" key="1">
    <citation type="submission" date="2016-01" db="EMBL/GenBank/DDBJ databases">
        <authorList>
            <person name="Mitreva M."/>
            <person name="Pepin K.H."/>
            <person name="Mihindukulasuriya K.A."/>
            <person name="Fulton R."/>
            <person name="Fronick C."/>
            <person name="O'Laughlin M."/>
            <person name="Miner T."/>
            <person name="Herter B."/>
            <person name="Rosa B.A."/>
            <person name="Cordes M."/>
            <person name="Tomlinson C."/>
            <person name="Wollam A."/>
            <person name="Palsikar V.B."/>
            <person name="Mardis E.R."/>
            <person name="Wilson R.K."/>
        </authorList>
    </citation>
    <scope>NUCLEOTIDE SEQUENCE [LARGE SCALE GENOMIC DNA]</scope>
    <source>
        <strain evidence="7">DNF01167</strain>
    </source>
</reference>
<keyword evidence="4" id="KW-0594">Phospholipid biosynthesis</keyword>
<dbReference type="EC" id="2.3.1.51" evidence="4"/>
<evidence type="ECO:0000256" key="1">
    <source>
        <dbReference type="ARBA" id="ARBA00008655"/>
    </source>
</evidence>
<evidence type="ECO:0000313" key="7">
    <source>
        <dbReference type="Proteomes" id="UP000070355"/>
    </source>
</evidence>
<dbReference type="PATRIC" id="fig|1379.3.peg.1626"/>
<dbReference type="Pfam" id="PF01553">
    <property type="entry name" value="Acyltransferase"/>
    <property type="match status" value="1"/>
</dbReference>
<dbReference type="Proteomes" id="UP000070355">
    <property type="component" value="Unassembled WGS sequence"/>
</dbReference>
<keyword evidence="4" id="KW-0444">Lipid biosynthesis</keyword>
<keyword evidence="4" id="KW-0443">Lipid metabolism</keyword>
<dbReference type="PANTHER" id="PTHR10434">
    <property type="entry name" value="1-ACYL-SN-GLYCEROL-3-PHOSPHATE ACYLTRANSFERASE"/>
    <property type="match status" value="1"/>
</dbReference>
<dbReference type="PANTHER" id="PTHR10434:SF11">
    <property type="entry name" value="1-ACYL-SN-GLYCEROL-3-PHOSPHATE ACYLTRANSFERASE"/>
    <property type="match status" value="1"/>
</dbReference>
<keyword evidence="4" id="KW-1208">Phospholipid metabolism</keyword>
<dbReference type="AlphaFoldDB" id="A0A133ZQ84"/>
<evidence type="ECO:0000256" key="2">
    <source>
        <dbReference type="ARBA" id="ARBA00022679"/>
    </source>
</evidence>
<dbReference type="GO" id="GO:0016020">
    <property type="term" value="C:membrane"/>
    <property type="evidence" value="ECO:0007669"/>
    <property type="project" value="InterPro"/>
</dbReference>
<evidence type="ECO:0000259" key="5">
    <source>
        <dbReference type="SMART" id="SM00563"/>
    </source>
</evidence>
<dbReference type="GO" id="GO:0003841">
    <property type="term" value="F:1-acylglycerol-3-phosphate O-acyltransferase activity"/>
    <property type="evidence" value="ECO:0007669"/>
    <property type="project" value="UniProtKB-UniRule"/>
</dbReference>
<evidence type="ECO:0000256" key="4">
    <source>
        <dbReference type="RuleBase" id="RU361267"/>
    </source>
</evidence>
<comment type="catalytic activity">
    <reaction evidence="4">
        <text>a 1-acyl-sn-glycero-3-phosphate + an acyl-CoA = a 1,2-diacyl-sn-glycero-3-phosphate + CoA</text>
        <dbReference type="Rhea" id="RHEA:19709"/>
        <dbReference type="ChEBI" id="CHEBI:57287"/>
        <dbReference type="ChEBI" id="CHEBI:57970"/>
        <dbReference type="ChEBI" id="CHEBI:58342"/>
        <dbReference type="ChEBI" id="CHEBI:58608"/>
        <dbReference type="EC" id="2.3.1.51"/>
    </reaction>
</comment>
<keyword evidence="3 4" id="KW-0012">Acyltransferase</keyword>
<dbReference type="InterPro" id="IPR004552">
    <property type="entry name" value="AGP_acyltrans"/>
</dbReference>
<dbReference type="SUPFAM" id="SSF69593">
    <property type="entry name" value="Glycerol-3-phosphate (1)-acyltransferase"/>
    <property type="match status" value="1"/>
</dbReference>
<comment type="caution">
    <text evidence="6">The sequence shown here is derived from an EMBL/GenBank/DDBJ whole genome shotgun (WGS) entry which is preliminary data.</text>
</comment>
<name>A0A133ZQ84_9BACL</name>
<dbReference type="STRING" id="1379.HMPREF3186_01635"/>
<dbReference type="InterPro" id="IPR002123">
    <property type="entry name" value="Plipid/glycerol_acylTrfase"/>
</dbReference>
<dbReference type="CDD" id="cd07989">
    <property type="entry name" value="LPLAT_AGPAT-like"/>
    <property type="match status" value="1"/>
</dbReference>
<organism evidence="6 7">
    <name type="scientific">Gemella haemolysans</name>
    <dbReference type="NCBI Taxonomy" id="1379"/>
    <lineage>
        <taxon>Bacteria</taxon>
        <taxon>Bacillati</taxon>
        <taxon>Bacillota</taxon>
        <taxon>Bacilli</taxon>
        <taxon>Bacillales</taxon>
        <taxon>Gemellaceae</taxon>
        <taxon>Gemella</taxon>
    </lineage>
</organism>
<comment type="domain">
    <text evidence="4">The HXXXXD motif is essential for acyltransferase activity and may constitute the binding site for the phosphate moiety of the glycerol-3-phosphate.</text>
</comment>
<proteinExistence type="inferred from homology"/>
<gene>
    <name evidence="6" type="ORF">HMPREF3186_01635</name>
</gene>
<accession>A0A133ZQ84</accession>
<dbReference type="OrthoDB" id="9803035at2"/>
<comment type="similarity">
    <text evidence="1 4">Belongs to the 1-acyl-sn-glycerol-3-phosphate acyltransferase family.</text>
</comment>
<evidence type="ECO:0000313" key="6">
    <source>
        <dbReference type="EMBL" id="KXB57582.1"/>
    </source>
</evidence>
<dbReference type="RefSeq" id="WP_060914687.1">
    <property type="nucleotide sequence ID" value="NZ_JAGZGJ010000001.1"/>
</dbReference>
<keyword evidence="2 4" id="KW-0808">Transferase</keyword>
<dbReference type="GO" id="GO:0006654">
    <property type="term" value="P:phosphatidic acid biosynthetic process"/>
    <property type="evidence" value="ECO:0007669"/>
    <property type="project" value="TreeGrafter"/>
</dbReference>
<protein>
    <recommendedName>
        <fullName evidence="4">1-acyl-sn-glycerol-3-phosphate acyltransferase</fullName>
        <ecNumber evidence="4">2.3.1.51</ecNumber>
    </recommendedName>
</protein>
<dbReference type="SMART" id="SM00563">
    <property type="entry name" value="PlsC"/>
    <property type="match status" value="1"/>
</dbReference>